<dbReference type="EMBL" id="WNKX01000027">
    <property type="protein sequence ID" value="MTW13785.1"/>
    <property type="molecule type" value="Genomic_DNA"/>
</dbReference>
<sequence>MNRPLRIELDNSLYHITARGDRQDKIFRSDNDRLTWLSLLGETCERFNFSVRSYCQMTNHFHILLETANGELGRGMCHLNGKYSRYFNRTHGLVGHVFQGRYKAILCQTELYQHELSRYIELNPVRAKIVAHPVDWPWSSYAAKMGLVDSPIWLRSDEILAQFGGDRSSAMDAYQQFVLAGLGGKSPLANVSNHLILGDEIFQASIIGQPIDGNPLEVVRAQRRAVARPLKDYFSEYRNPKEAMARAYSSLAYSMPEIAQHAGVSVKTVSRAIAQFESLKKVH</sequence>
<dbReference type="RefSeq" id="WP_155456696.1">
    <property type="nucleotide sequence ID" value="NZ_WNKX01000027.1"/>
</dbReference>
<dbReference type="AlphaFoldDB" id="A0A6L6QNM0"/>
<evidence type="ECO:0000313" key="3">
    <source>
        <dbReference type="Proteomes" id="UP000472320"/>
    </source>
</evidence>
<dbReference type="PROSITE" id="PS00356">
    <property type="entry name" value="HTH_LACI_1"/>
    <property type="match status" value="1"/>
</dbReference>
<dbReference type="SUPFAM" id="SSF143422">
    <property type="entry name" value="Transposase IS200-like"/>
    <property type="match status" value="1"/>
</dbReference>
<dbReference type="GO" id="GO:0004803">
    <property type="term" value="F:transposase activity"/>
    <property type="evidence" value="ECO:0007669"/>
    <property type="project" value="InterPro"/>
</dbReference>
<evidence type="ECO:0000259" key="1">
    <source>
        <dbReference type="SMART" id="SM01321"/>
    </source>
</evidence>
<dbReference type="InterPro" id="IPR002686">
    <property type="entry name" value="Transposase_17"/>
</dbReference>
<comment type="caution">
    <text evidence="2">The sequence shown here is derived from an EMBL/GenBank/DDBJ whole genome shotgun (WGS) entry which is preliminary data.</text>
</comment>
<dbReference type="Gene3D" id="3.30.70.1290">
    <property type="entry name" value="Transposase IS200-like"/>
    <property type="match status" value="1"/>
</dbReference>
<dbReference type="Pfam" id="PF01797">
    <property type="entry name" value="Y1_Tnp"/>
    <property type="match status" value="1"/>
</dbReference>
<reference evidence="2 3" key="1">
    <citation type="submission" date="2019-11" db="EMBL/GenBank/DDBJ databases">
        <title>Type strains purchased from KCTC, JCM and DSMZ.</title>
        <authorList>
            <person name="Lu H."/>
        </authorList>
    </citation>
    <scope>NUCLEOTIDE SEQUENCE [LARGE SCALE GENOMIC DNA]</scope>
    <source>
        <strain evidence="2 3">JCM 31587</strain>
    </source>
</reference>
<gene>
    <name evidence="2" type="ORF">GM658_24540</name>
</gene>
<keyword evidence="3" id="KW-1185">Reference proteome</keyword>
<dbReference type="InterPro" id="IPR036515">
    <property type="entry name" value="Transposase_17_sf"/>
</dbReference>
<protein>
    <submittedName>
        <fullName evidence="2">LacI family DNA-binding transcriptional regulator</fullName>
    </submittedName>
</protein>
<dbReference type="SMART" id="SM01321">
    <property type="entry name" value="Y1_Tnp"/>
    <property type="match status" value="1"/>
</dbReference>
<feature type="domain" description="Transposase IS200-like" evidence="1">
    <location>
        <begin position="9"/>
        <end position="123"/>
    </location>
</feature>
<accession>A0A6L6QNM0</accession>
<name>A0A6L6QNM0_9BURK</name>
<dbReference type="GO" id="GO:0006313">
    <property type="term" value="P:DNA transposition"/>
    <property type="evidence" value="ECO:0007669"/>
    <property type="project" value="InterPro"/>
</dbReference>
<dbReference type="PANTHER" id="PTHR34322">
    <property type="entry name" value="TRANSPOSASE, Y1_TNP DOMAIN-CONTAINING"/>
    <property type="match status" value="1"/>
</dbReference>
<organism evidence="2 3">
    <name type="scientific">Massilia eburnea</name>
    <dbReference type="NCBI Taxonomy" id="1776165"/>
    <lineage>
        <taxon>Bacteria</taxon>
        <taxon>Pseudomonadati</taxon>
        <taxon>Pseudomonadota</taxon>
        <taxon>Betaproteobacteria</taxon>
        <taxon>Burkholderiales</taxon>
        <taxon>Oxalobacteraceae</taxon>
        <taxon>Telluria group</taxon>
        <taxon>Massilia</taxon>
    </lineage>
</organism>
<proteinExistence type="predicted"/>
<dbReference type="PANTHER" id="PTHR34322:SF2">
    <property type="entry name" value="TRANSPOSASE IS200-LIKE DOMAIN-CONTAINING PROTEIN"/>
    <property type="match status" value="1"/>
</dbReference>
<keyword evidence="2" id="KW-0238">DNA-binding</keyword>
<dbReference type="GO" id="GO:0003677">
    <property type="term" value="F:DNA binding"/>
    <property type="evidence" value="ECO:0007669"/>
    <property type="project" value="UniProtKB-KW"/>
</dbReference>
<dbReference type="Proteomes" id="UP000472320">
    <property type="component" value="Unassembled WGS sequence"/>
</dbReference>
<dbReference type="OrthoDB" id="9814067at2"/>
<evidence type="ECO:0000313" key="2">
    <source>
        <dbReference type="EMBL" id="MTW13785.1"/>
    </source>
</evidence>